<comment type="caution">
    <text evidence="2">The sequence shown here is derived from an EMBL/GenBank/DDBJ whole genome shotgun (WGS) entry which is preliminary data.</text>
</comment>
<feature type="transmembrane region" description="Helical" evidence="1">
    <location>
        <begin position="7"/>
        <end position="29"/>
    </location>
</feature>
<proteinExistence type="predicted"/>
<protein>
    <submittedName>
        <fullName evidence="2">Uncharacterized protein</fullName>
    </submittedName>
</protein>
<name>A0ABR8XV97_9BACL</name>
<dbReference type="Proteomes" id="UP000619101">
    <property type="component" value="Unassembled WGS sequence"/>
</dbReference>
<gene>
    <name evidence="2" type="ORF">H9635_03855</name>
</gene>
<sequence length="119" mass="13216">MKRTVIGGFIMLGGLFTTLTIIVVAALYIPSMTSWSGSQLWYAIFGGKQYGNEVVQSLFLGLPFVVGLLLSIMGLVILVIEYFTGLFLSEFFTNRCFSARNISKCAQTPLWKNLNVTYP</sequence>
<reference evidence="2 3" key="1">
    <citation type="submission" date="2020-08" db="EMBL/GenBank/DDBJ databases">
        <title>A Genomic Blueprint of the Chicken Gut Microbiome.</title>
        <authorList>
            <person name="Gilroy R."/>
            <person name="Ravi A."/>
            <person name="Getino M."/>
            <person name="Pursley I."/>
            <person name="Horton D.L."/>
            <person name="Alikhan N.-F."/>
            <person name="Baker D."/>
            <person name="Gharbi K."/>
            <person name="Hall N."/>
            <person name="Watson M."/>
            <person name="Adriaenssens E.M."/>
            <person name="Foster-Nyarko E."/>
            <person name="Jarju S."/>
            <person name="Secka A."/>
            <person name="Antonio M."/>
            <person name="Oren A."/>
            <person name="Chaudhuri R."/>
            <person name="La Ragione R.M."/>
            <person name="Hildebrand F."/>
            <person name="Pallen M.J."/>
        </authorList>
    </citation>
    <scope>NUCLEOTIDE SEQUENCE [LARGE SCALE GENOMIC DNA]</scope>
    <source>
        <strain evidence="2 3">A46</strain>
    </source>
</reference>
<keyword evidence="1" id="KW-0812">Transmembrane</keyword>
<evidence type="ECO:0000313" key="3">
    <source>
        <dbReference type="Proteomes" id="UP000619101"/>
    </source>
</evidence>
<keyword evidence="1" id="KW-0472">Membrane</keyword>
<keyword evidence="3" id="KW-1185">Reference proteome</keyword>
<accession>A0ABR8XV97</accession>
<dbReference type="EMBL" id="JACSPZ010000002">
    <property type="protein sequence ID" value="MBD8035863.1"/>
    <property type="molecule type" value="Genomic_DNA"/>
</dbReference>
<feature type="transmembrane region" description="Helical" evidence="1">
    <location>
        <begin position="58"/>
        <end position="80"/>
    </location>
</feature>
<keyword evidence="1" id="KW-1133">Transmembrane helix</keyword>
<organism evidence="2 3">
    <name type="scientific">Solibacillus faecavium</name>
    <dbReference type="NCBI Taxonomy" id="2762221"/>
    <lineage>
        <taxon>Bacteria</taxon>
        <taxon>Bacillati</taxon>
        <taxon>Bacillota</taxon>
        <taxon>Bacilli</taxon>
        <taxon>Bacillales</taxon>
        <taxon>Caryophanaceae</taxon>
        <taxon>Solibacillus</taxon>
    </lineage>
</organism>
<evidence type="ECO:0000313" key="2">
    <source>
        <dbReference type="EMBL" id="MBD8035863.1"/>
    </source>
</evidence>
<dbReference type="RefSeq" id="WP_191698838.1">
    <property type="nucleotide sequence ID" value="NZ_JACSPZ010000002.1"/>
</dbReference>
<evidence type="ECO:0000256" key="1">
    <source>
        <dbReference type="SAM" id="Phobius"/>
    </source>
</evidence>